<feature type="compositionally biased region" description="Basic and acidic residues" evidence="2">
    <location>
        <begin position="425"/>
        <end position="435"/>
    </location>
</feature>
<evidence type="ECO:0000313" key="5">
    <source>
        <dbReference type="Proteomes" id="UP001304243"/>
    </source>
</evidence>
<dbReference type="RefSeq" id="XP_064677193.1">
    <property type="nucleotide sequence ID" value="XM_064824257.1"/>
</dbReference>
<feature type="domain" description="CCHC-type" evidence="3">
    <location>
        <begin position="303"/>
        <end position="317"/>
    </location>
</feature>
<evidence type="ECO:0000256" key="2">
    <source>
        <dbReference type="SAM" id="MobiDB-lite"/>
    </source>
</evidence>
<dbReference type="SUPFAM" id="SSF57756">
    <property type="entry name" value="Retrovirus zinc finger-like domains"/>
    <property type="match status" value="1"/>
</dbReference>
<feature type="compositionally biased region" description="Basic and acidic residues" evidence="2">
    <location>
        <begin position="449"/>
        <end position="459"/>
    </location>
</feature>
<keyword evidence="1" id="KW-0863">Zinc-finger</keyword>
<keyword evidence="1" id="KW-0479">Metal-binding</keyword>
<reference evidence="4 5" key="1">
    <citation type="submission" date="2022-11" db="EMBL/GenBank/DDBJ databases">
        <title>Mucor velutinosus strain NIH1002 WGS.</title>
        <authorList>
            <person name="Subramanian P."/>
            <person name="Mullikin J.C."/>
            <person name="Segre J.A."/>
            <person name="Zelazny A.M."/>
        </authorList>
    </citation>
    <scope>NUCLEOTIDE SEQUENCE [LARGE SCALE GENOMIC DNA]</scope>
    <source>
        <strain evidence="4 5">NIH1002</strain>
    </source>
</reference>
<sequence length="500" mass="54637">MSDTSQVHQRFSQADTAAPLLWTHVVNSRRKGNNRQQQSVVSFNPTIVKRPVTEAEASQQAINGDTSPPPQAVIRPFLKGVEQDSVFIDLTPIKNRNLLNKALLQFNESSNAEDMYEEFLGYRKQPRHHLSHAFLETMWLPNSEGRKTLIEEGISLEDGTFVKGFASYHADATIVKLTLENLPFLPALQLKEEMAARFPAFGDVLDHGISRTNGIYQGEGYATLNLTAPSCPGYECQELHPVGKSCPGHRHLEKLSRVIVWDLTASDQRKVLLQWDQLPAFCRKCQSSEHCRADCPDYKKWVRCHHCNETGHVVKNCSRNDSPNKVRAVENTPAKPRKGSQVAKEGKKGTQGGSKVTPGGVSVGNKGGAQRKGQDGASGGPQGGSDNRTAATQQGSSQGDADSQTGARKQVVDRDVQMDDLPELQVKEVDGKGASDDIVMYNSSTHSANEGEERPERPAKKIGKFNGADDVSSAKQQAASSEVETGHQLGLTCSLSPPQH</sequence>
<dbReference type="InterPro" id="IPR001878">
    <property type="entry name" value="Znf_CCHC"/>
</dbReference>
<dbReference type="SMART" id="SM00343">
    <property type="entry name" value="ZnF_C2HC"/>
    <property type="match status" value="2"/>
</dbReference>
<dbReference type="GO" id="GO:0008270">
    <property type="term" value="F:zinc ion binding"/>
    <property type="evidence" value="ECO:0007669"/>
    <property type="project" value="UniProtKB-KW"/>
</dbReference>
<dbReference type="Proteomes" id="UP001304243">
    <property type="component" value="Unassembled WGS sequence"/>
</dbReference>
<dbReference type="Gene3D" id="4.10.60.10">
    <property type="entry name" value="Zinc finger, CCHC-type"/>
    <property type="match status" value="1"/>
</dbReference>
<dbReference type="GO" id="GO:0003676">
    <property type="term" value="F:nucleic acid binding"/>
    <property type="evidence" value="ECO:0007669"/>
    <property type="project" value="InterPro"/>
</dbReference>
<name>A0AAN7D4C8_9FUNG</name>
<dbReference type="EMBL" id="JASEJX010000033">
    <property type="protein sequence ID" value="KAK4510527.1"/>
    <property type="molecule type" value="Genomic_DNA"/>
</dbReference>
<feature type="compositionally biased region" description="Polar residues" evidence="2">
    <location>
        <begin position="491"/>
        <end position="500"/>
    </location>
</feature>
<dbReference type="InterPro" id="IPR036875">
    <property type="entry name" value="Znf_CCHC_sf"/>
</dbReference>
<keyword evidence="1" id="KW-0862">Zinc</keyword>
<dbReference type="PROSITE" id="PS50158">
    <property type="entry name" value="ZF_CCHC"/>
    <property type="match status" value="1"/>
</dbReference>
<evidence type="ECO:0000313" key="4">
    <source>
        <dbReference type="EMBL" id="KAK4510527.1"/>
    </source>
</evidence>
<dbReference type="GeneID" id="89948644"/>
<gene>
    <name evidence="4" type="ORF">ATC70_004958</name>
</gene>
<dbReference type="AlphaFoldDB" id="A0AAN7D4C8"/>
<organism evidence="4 5">
    <name type="scientific">Mucor velutinosus</name>
    <dbReference type="NCBI Taxonomy" id="708070"/>
    <lineage>
        <taxon>Eukaryota</taxon>
        <taxon>Fungi</taxon>
        <taxon>Fungi incertae sedis</taxon>
        <taxon>Mucoromycota</taxon>
        <taxon>Mucoromycotina</taxon>
        <taxon>Mucoromycetes</taxon>
        <taxon>Mucorales</taxon>
        <taxon>Mucorineae</taxon>
        <taxon>Mucoraceae</taxon>
        <taxon>Mucor</taxon>
    </lineage>
</organism>
<accession>A0AAN7D4C8</accession>
<evidence type="ECO:0000256" key="1">
    <source>
        <dbReference type="PROSITE-ProRule" id="PRU00047"/>
    </source>
</evidence>
<feature type="compositionally biased region" description="Low complexity" evidence="2">
    <location>
        <begin position="392"/>
        <end position="406"/>
    </location>
</feature>
<keyword evidence="5" id="KW-1185">Reference proteome</keyword>
<feature type="region of interest" description="Disordered" evidence="2">
    <location>
        <begin position="315"/>
        <end position="500"/>
    </location>
</feature>
<feature type="compositionally biased region" description="Polar residues" evidence="2">
    <location>
        <begin position="473"/>
        <end position="483"/>
    </location>
</feature>
<evidence type="ECO:0000259" key="3">
    <source>
        <dbReference type="PROSITE" id="PS50158"/>
    </source>
</evidence>
<protein>
    <recommendedName>
        <fullName evidence="3">CCHC-type domain-containing protein</fullName>
    </recommendedName>
</protein>
<comment type="caution">
    <text evidence="4">The sequence shown here is derived from an EMBL/GenBank/DDBJ whole genome shotgun (WGS) entry which is preliminary data.</text>
</comment>
<proteinExistence type="predicted"/>